<dbReference type="Gene3D" id="1.10.260.40">
    <property type="entry name" value="lambda repressor-like DNA-binding domains"/>
    <property type="match status" value="1"/>
</dbReference>
<feature type="compositionally biased region" description="Basic and acidic residues" evidence="1">
    <location>
        <begin position="13"/>
        <end position="22"/>
    </location>
</feature>
<feature type="region of interest" description="Disordered" evidence="1">
    <location>
        <begin position="1"/>
        <end position="24"/>
    </location>
</feature>
<name>A0A191WCZ6_9MICO</name>
<dbReference type="CDD" id="cd00093">
    <property type="entry name" value="HTH_XRE"/>
    <property type="match status" value="1"/>
</dbReference>
<dbReference type="InterPro" id="IPR001387">
    <property type="entry name" value="Cro/C1-type_HTH"/>
</dbReference>
<dbReference type="InterPro" id="IPR010982">
    <property type="entry name" value="Lambda_DNA-bd_dom_sf"/>
</dbReference>
<dbReference type="KEGG" id="agy:ATC03_04180"/>
<evidence type="ECO:0000313" key="3">
    <source>
        <dbReference type="EMBL" id="ANJ26049.1"/>
    </source>
</evidence>
<reference evidence="3 4" key="1">
    <citation type="journal article" date="2016" name="Int. J. Syst. Evol. Microbiol.">
        <title>Agromyces aureus sp. nov., isolated from the rhizosphere of Salix caprea L. grown in a heavy-metal-contaminated soil.</title>
        <authorList>
            <person name="Corretto E."/>
            <person name="Antonielli L."/>
            <person name="Sessitsch A."/>
            <person name="Compant S."/>
            <person name="Gorfer M."/>
            <person name="Kuffner M."/>
            <person name="Brader G."/>
        </authorList>
    </citation>
    <scope>NUCLEOTIDE SEQUENCE [LARGE SCALE GENOMIC DNA]</scope>
    <source>
        <strain evidence="3 4">AR33</strain>
    </source>
</reference>
<keyword evidence="4" id="KW-1185">Reference proteome</keyword>
<dbReference type="EMBL" id="CP013979">
    <property type="protein sequence ID" value="ANJ26049.1"/>
    <property type="molecule type" value="Genomic_DNA"/>
</dbReference>
<feature type="domain" description="HTH cro/C1-type" evidence="2">
    <location>
        <begin position="3"/>
        <end position="46"/>
    </location>
</feature>
<accession>A0A191WCZ6</accession>
<protein>
    <recommendedName>
        <fullName evidence="2">HTH cro/C1-type domain-containing protein</fullName>
    </recommendedName>
</protein>
<dbReference type="GO" id="GO:0003677">
    <property type="term" value="F:DNA binding"/>
    <property type="evidence" value="ECO:0007669"/>
    <property type="project" value="InterPro"/>
</dbReference>
<dbReference type="Proteomes" id="UP000078437">
    <property type="component" value="Chromosome"/>
</dbReference>
<evidence type="ECO:0000256" key="1">
    <source>
        <dbReference type="SAM" id="MobiDB-lite"/>
    </source>
</evidence>
<dbReference type="SUPFAM" id="SSF47413">
    <property type="entry name" value="lambda repressor-like DNA-binding domains"/>
    <property type="match status" value="1"/>
</dbReference>
<dbReference type="PROSITE" id="PS50943">
    <property type="entry name" value="HTH_CROC1"/>
    <property type="match status" value="1"/>
</dbReference>
<dbReference type="AlphaFoldDB" id="A0A191WCZ6"/>
<organism evidence="3 4">
    <name type="scientific">Agromyces aureus</name>
    <dbReference type="NCBI Taxonomy" id="453304"/>
    <lineage>
        <taxon>Bacteria</taxon>
        <taxon>Bacillati</taxon>
        <taxon>Actinomycetota</taxon>
        <taxon>Actinomycetes</taxon>
        <taxon>Micrococcales</taxon>
        <taxon>Microbacteriaceae</taxon>
        <taxon>Agromyces</taxon>
    </lineage>
</organism>
<dbReference type="STRING" id="453304.ATC03_04180"/>
<sequence>MLIRSTRKSGRLSQRELSERTEVPQARVSLAETARESPRFETVARLLAGTGHRLFAAPTMRDDVVCVASRIREALAADDLDAASAAFLSLNADLAAERGLVRGVLAITEPEPTGSKTWDSALAALVAYRLAEEGVPLPPWVHGEDRRMARARALPLGSPAIAARRESGIADVPAEFVAHGVLVSRDLLDRAASAAMATGLEDERG</sequence>
<evidence type="ECO:0000313" key="4">
    <source>
        <dbReference type="Proteomes" id="UP000078437"/>
    </source>
</evidence>
<evidence type="ECO:0000259" key="2">
    <source>
        <dbReference type="PROSITE" id="PS50943"/>
    </source>
</evidence>
<feature type="compositionally biased region" description="Basic residues" evidence="1">
    <location>
        <begin position="1"/>
        <end position="10"/>
    </location>
</feature>
<reference evidence="4" key="2">
    <citation type="submission" date="2016-01" db="EMBL/GenBank/DDBJ databases">
        <title>Complete genome sequence of Agromyces aureus AR33T and comparison with related organisms.</title>
        <authorList>
            <person name="Corretto E."/>
            <person name="Antonielli L."/>
            <person name="Sessitsch A."/>
            <person name="Brader G."/>
        </authorList>
    </citation>
    <scope>NUCLEOTIDE SEQUENCE [LARGE SCALE GENOMIC DNA]</scope>
    <source>
        <strain evidence="4">AR33</strain>
    </source>
</reference>
<gene>
    <name evidence="3" type="ORF">ATC03_04180</name>
</gene>
<proteinExistence type="predicted"/>